<sequence length="188" mass="22345">MKKYLKNKVPIGTIDKNPVYFDKKDSSLYIVRKKTSFLETAGSSLIMIIYVIIGKVNSKYYLTILGRYQFLMIGILISFITAFVVCYATFHREREVEKLQLEEKAMRNFVLRERKNILFTYLSLIILPLIIIFFAYLFITYGNLPWGVVSVLFMTIYFMFFYNKIFLRGKIINNLFRQLNKELENKDI</sequence>
<dbReference type="AlphaFoldDB" id="A0A1X1HB95"/>
<evidence type="ECO:0000313" key="2">
    <source>
        <dbReference type="EMBL" id="ORO58059.1"/>
    </source>
</evidence>
<gene>
    <name evidence="2" type="ORF">B7721_00090</name>
</gene>
<proteinExistence type="predicted"/>
<evidence type="ECO:0000256" key="1">
    <source>
        <dbReference type="SAM" id="Phobius"/>
    </source>
</evidence>
<feature type="transmembrane region" description="Helical" evidence="1">
    <location>
        <begin position="37"/>
        <end position="56"/>
    </location>
</feature>
<accession>A0A1X1HB95</accession>
<dbReference type="RefSeq" id="WP_061421774.1">
    <property type="nucleotide sequence ID" value="NZ_JAFJLZ010000004.1"/>
</dbReference>
<feature type="transmembrane region" description="Helical" evidence="1">
    <location>
        <begin position="68"/>
        <end position="90"/>
    </location>
</feature>
<evidence type="ECO:0000313" key="3">
    <source>
        <dbReference type="Proteomes" id="UP000193669"/>
    </source>
</evidence>
<feature type="transmembrane region" description="Helical" evidence="1">
    <location>
        <begin position="144"/>
        <end position="162"/>
    </location>
</feature>
<keyword evidence="1" id="KW-1133">Transmembrane helix</keyword>
<keyword evidence="1" id="KW-0472">Membrane</keyword>
<comment type="caution">
    <text evidence="2">The sequence shown here is derived from an EMBL/GenBank/DDBJ whole genome shotgun (WGS) entry which is preliminary data.</text>
</comment>
<dbReference type="EMBL" id="NCUK01000007">
    <property type="protein sequence ID" value="ORO58059.1"/>
    <property type="molecule type" value="Genomic_DNA"/>
</dbReference>
<protein>
    <recommendedName>
        <fullName evidence="4">Tandem five-TM protein</fullName>
    </recommendedName>
</protein>
<evidence type="ECO:0008006" key="4">
    <source>
        <dbReference type="Google" id="ProtNLM"/>
    </source>
</evidence>
<organism evidence="2 3">
    <name type="scientific">Streptococcus oralis subsp. oralis</name>
    <dbReference type="NCBI Taxonomy" id="1891914"/>
    <lineage>
        <taxon>Bacteria</taxon>
        <taxon>Bacillati</taxon>
        <taxon>Bacillota</taxon>
        <taxon>Bacilli</taxon>
        <taxon>Lactobacillales</taxon>
        <taxon>Streptococcaceae</taxon>
        <taxon>Streptococcus</taxon>
    </lineage>
</organism>
<reference evidence="2 3" key="1">
    <citation type="journal article" date="2016" name="Eur. J. Clin. Microbiol. Infect. Dis.">
        <title>Whole genome sequencing as a tool for phylogenetic analysis of clinical strains of Mitis group streptococci.</title>
        <authorList>
            <person name="Rasmussen L.H."/>
            <person name="Dargis R."/>
            <person name="Hojholt K."/>
            <person name="Christensen J.J."/>
            <person name="Skovgaard O."/>
            <person name="Justesen U.S."/>
            <person name="Rosenvinge F.S."/>
            <person name="Moser C."/>
            <person name="Lukjancenko O."/>
            <person name="Rasmussen S."/>
            <person name="Nielsen X.C."/>
        </authorList>
    </citation>
    <scope>NUCLEOTIDE SEQUENCE [LARGE SCALE GENOMIC DNA]</scope>
    <source>
        <strain evidence="2 3">RH_57980_07</strain>
    </source>
</reference>
<keyword evidence="1" id="KW-0812">Transmembrane</keyword>
<name>A0A1X1HB95_STROR</name>
<dbReference type="Proteomes" id="UP000193669">
    <property type="component" value="Unassembled WGS sequence"/>
</dbReference>
<feature type="transmembrane region" description="Helical" evidence="1">
    <location>
        <begin position="116"/>
        <end position="138"/>
    </location>
</feature>